<proteinExistence type="predicted"/>
<reference evidence="1 2" key="1">
    <citation type="journal article" date="2022" name="Hortic Res">
        <title>A haplotype resolved chromosomal level avocado genome allows analysis of novel avocado genes.</title>
        <authorList>
            <person name="Nath O."/>
            <person name="Fletcher S.J."/>
            <person name="Hayward A."/>
            <person name="Shaw L.M."/>
            <person name="Masouleh A.K."/>
            <person name="Furtado A."/>
            <person name="Henry R.J."/>
            <person name="Mitter N."/>
        </authorList>
    </citation>
    <scope>NUCLEOTIDE SEQUENCE [LARGE SCALE GENOMIC DNA]</scope>
    <source>
        <strain evidence="2">cv. Hass</strain>
    </source>
</reference>
<dbReference type="EMBL" id="CM056812">
    <property type="protein sequence ID" value="KAJ8619132.1"/>
    <property type="molecule type" value="Genomic_DNA"/>
</dbReference>
<organism evidence="1 2">
    <name type="scientific">Persea americana</name>
    <name type="common">Avocado</name>
    <dbReference type="NCBI Taxonomy" id="3435"/>
    <lineage>
        <taxon>Eukaryota</taxon>
        <taxon>Viridiplantae</taxon>
        <taxon>Streptophyta</taxon>
        <taxon>Embryophyta</taxon>
        <taxon>Tracheophyta</taxon>
        <taxon>Spermatophyta</taxon>
        <taxon>Magnoliopsida</taxon>
        <taxon>Magnoliidae</taxon>
        <taxon>Laurales</taxon>
        <taxon>Lauraceae</taxon>
        <taxon>Persea</taxon>
    </lineage>
</organism>
<name>A0ACC2KDQ1_PERAE</name>
<gene>
    <name evidence="1" type="ORF">MRB53_015318</name>
</gene>
<evidence type="ECO:0000313" key="2">
    <source>
        <dbReference type="Proteomes" id="UP001234297"/>
    </source>
</evidence>
<sequence length="447" mass="51669">MAWRLFFSNLKNPPKTTLQSLFSSSSSSATPIQNPNLPQTPPTPKTQLSPISSPFPSPLPINRKPNSPLTSKQRKKKLSKNKKKNSPRKNPINHQSKPIHHFEKIVERDAFFRFLTRTKDFLSRQPDHILLLDEAGKLHRELGFPRGRKVARFVERHPSLLQLYRHSDGKVWLGFTDLMEDLLVEEQTIFDSNFDSRVSTIRKLLMISAQRRIPLSKIHHCRHLFGIPNDIRDRVLDYPDYFRVVVEGDGKRILELVEWDPALAVSSLEREFIADEDGAKRSFKFKLAHGKDLNLDEDDERRLNLLNTLPLVSPYSDGSELKPWSLEAEKYRVGVLHEFLSLTLEMRASIHHIVEFKEEFNLTKHTYQMLVKQPRAFHLAGTEMNWTVFLRDGYGDDGVLKEKDPQVVFNERLYRKTSLCYCKKGHEMGGSAPCLCVLAFMDKMNSG</sequence>
<protein>
    <submittedName>
        <fullName evidence="1">Uncharacterized protein</fullName>
    </submittedName>
</protein>
<dbReference type="Proteomes" id="UP001234297">
    <property type="component" value="Chromosome 4"/>
</dbReference>
<evidence type="ECO:0000313" key="1">
    <source>
        <dbReference type="EMBL" id="KAJ8619132.1"/>
    </source>
</evidence>
<comment type="caution">
    <text evidence="1">The sequence shown here is derived from an EMBL/GenBank/DDBJ whole genome shotgun (WGS) entry which is preliminary data.</text>
</comment>
<accession>A0ACC2KDQ1</accession>
<keyword evidence="2" id="KW-1185">Reference proteome</keyword>